<dbReference type="InterPro" id="IPR015421">
    <property type="entry name" value="PyrdxlP-dep_Trfase_major"/>
</dbReference>
<dbReference type="CDD" id="cd06453">
    <property type="entry name" value="SufS_like"/>
    <property type="match status" value="1"/>
</dbReference>
<comment type="similarity">
    <text evidence="3 8">Belongs to the class-V pyridoxal-phosphate-dependent aminotransferase family. Csd subfamily.</text>
</comment>
<organism evidence="10 11">
    <name type="scientific">Microscilla marina ATCC 23134</name>
    <dbReference type="NCBI Taxonomy" id="313606"/>
    <lineage>
        <taxon>Bacteria</taxon>
        <taxon>Pseudomonadati</taxon>
        <taxon>Bacteroidota</taxon>
        <taxon>Cytophagia</taxon>
        <taxon>Cytophagales</taxon>
        <taxon>Microscillaceae</taxon>
        <taxon>Microscilla</taxon>
    </lineage>
</organism>
<dbReference type="RefSeq" id="WP_002700418.1">
    <property type="nucleotide sequence ID" value="NZ_AAWS01000031.1"/>
</dbReference>
<dbReference type="PIRSF" id="PIRSF005572">
    <property type="entry name" value="NifS"/>
    <property type="match status" value="1"/>
</dbReference>
<evidence type="ECO:0000256" key="6">
    <source>
        <dbReference type="ARBA" id="ARBA00050776"/>
    </source>
</evidence>
<dbReference type="PANTHER" id="PTHR43586:SF8">
    <property type="entry name" value="CYSTEINE DESULFURASE 1, CHLOROPLASTIC"/>
    <property type="match status" value="1"/>
</dbReference>
<dbReference type="InterPro" id="IPR015424">
    <property type="entry name" value="PyrdxlP-dep_Trfase"/>
</dbReference>
<dbReference type="InterPro" id="IPR016454">
    <property type="entry name" value="Cysteine_dSase"/>
</dbReference>
<dbReference type="InterPro" id="IPR010970">
    <property type="entry name" value="Cys_dSase_SufS"/>
</dbReference>
<dbReference type="OrthoDB" id="9804366at2"/>
<dbReference type="PANTHER" id="PTHR43586">
    <property type="entry name" value="CYSTEINE DESULFURASE"/>
    <property type="match status" value="1"/>
</dbReference>
<keyword evidence="4 8" id="KW-0808">Transferase</keyword>
<evidence type="ECO:0000256" key="7">
    <source>
        <dbReference type="RuleBase" id="RU004504"/>
    </source>
</evidence>
<evidence type="ECO:0000313" key="11">
    <source>
        <dbReference type="Proteomes" id="UP000004095"/>
    </source>
</evidence>
<evidence type="ECO:0000256" key="2">
    <source>
        <dbReference type="ARBA" id="ARBA00002824"/>
    </source>
</evidence>
<comment type="function">
    <text evidence="2 8">Catalyzes the removal of elemental sulfur and selenium atoms from L-cysteine, L-cystine, L-selenocysteine, and L-selenocystine to produce L-alanine.</text>
</comment>
<protein>
    <recommendedName>
        <fullName evidence="8">Cysteine desulfurase</fullName>
        <ecNumber evidence="8">2.8.1.7</ecNumber>
    </recommendedName>
</protein>
<dbReference type="Gene3D" id="3.90.1150.10">
    <property type="entry name" value="Aspartate Aminotransferase, domain 1"/>
    <property type="match status" value="1"/>
</dbReference>
<dbReference type="GO" id="GO:0031071">
    <property type="term" value="F:cysteine desulfurase activity"/>
    <property type="evidence" value="ECO:0007669"/>
    <property type="project" value="UniProtKB-UniRule"/>
</dbReference>
<evidence type="ECO:0000256" key="8">
    <source>
        <dbReference type="RuleBase" id="RU004506"/>
    </source>
</evidence>
<evidence type="ECO:0000256" key="3">
    <source>
        <dbReference type="ARBA" id="ARBA00010447"/>
    </source>
</evidence>
<dbReference type="Pfam" id="PF00266">
    <property type="entry name" value="Aminotran_5"/>
    <property type="match status" value="1"/>
</dbReference>
<comment type="cofactor">
    <cofactor evidence="1 7">
        <name>pyridoxal 5'-phosphate</name>
        <dbReference type="ChEBI" id="CHEBI:597326"/>
    </cofactor>
</comment>
<evidence type="ECO:0000259" key="9">
    <source>
        <dbReference type="Pfam" id="PF00266"/>
    </source>
</evidence>
<keyword evidence="11" id="KW-1185">Reference proteome</keyword>
<gene>
    <name evidence="10" type="ORF">M23134_02926</name>
</gene>
<dbReference type="GO" id="GO:0030170">
    <property type="term" value="F:pyridoxal phosphate binding"/>
    <property type="evidence" value="ECO:0007669"/>
    <property type="project" value="UniProtKB-UniRule"/>
</dbReference>
<keyword evidence="5 8" id="KW-0663">Pyridoxal phosphate</keyword>
<dbReference type="InterPro" id="IPR020578">
    <property type="entry name" value="Aminotrans_V_PyrdxlP_BS"/>
</dbReference>
<dbReference type="SUPFAM" id="SSF53383">
    <property type="entry name" value="PLP-dependent transferases"/>
    <property type="match status" value="1"/>
</dbReference>
<dbReference type="Gene3D" id="3.40.640.10">
    <property type="entry name" value="Type I PLP-dependent aspartate aminotransferase-like (Major domain)"/>
    <property type="match status" value="1"/>
</dbReference>
<comment type="caution">
    <text evidence="10">The sequence shown here is derived from an EMBL/GenBank/DDBJ whole genome shotgun (WGS) entry which is preliminary data.</text>
</comment>
<evidence type="ECO:0000313" key="10">
    <source>
        <dbReference type="EMBL" id="EAY26675.1"/>
    </source>
</evidence>
<dbReference type="InterPro" id="IPR000192">
    <property type="entry name" value="Aminotrans_V_dom"/>
</dbReference>
<dbReference type="Proteomes" id="UP000004095">
    <property type="component" value="Unassembled WGS sequence"/>
</dbReference>
<dbReference type="PROSITE" id="PS00595">
    <property type="entry name" value="AA_TRANSFER_CLASS_5"/>
    <property type="match status" value="1"/>
</dbReference>
<feature type="domain" description="Aminotransferase class V" evidence="9">
    <location>
        <begin position="26"/>
        <end position="394"/>
    </location>
</feature>
<dbReference type="EC" id="2.8.1.7" evidence="8"/>
<name>A1ZSC7_MICM2</name>
<sequence>MINIQKVRADFPLISQGAQKKVPLAYLDNAATTQKPVSVINSINTFYETGNANIHRGIYDLAQQATQNYEIARTKVKNLLHAANAHEVVFTRGTTESINLVMQAFLAPRLRPNDEVVVSAMEHHSNLVPWQVLCKQCGARLRIAPINDKGEVLLDEYAQMLTEKTKMVALVHISNTLGTVNPIDEMTALAKKQQIPVLIDGAQSVSHRAINVQALNCDFFVFSGHKMYAPTGIGVLYGKAVHLEAMLPYQYGGEMIQTVTYEQSTFNRIPQKFEAGTPNIAGAIALGVAIDYIQTLGLPNIDAHLKQLLEYATQKLSAIDGVKIVGTASEKSSIISFLLDEVHPHDIGTILNESGVAIRAGHHCTMPLMRRLGVPGTARASFGVYNTLAEVDQLVEALLKVQKIFKSL</sequence>
<proteinExistence type="inferred from homology"/>
<dbReference type="AlphaFoldDB" id="A1ZSC7"/>
<dbReference type="eggNOG" id="COG0520">
    <property type="taxonomic scope" value="Bacteria"/>
</dbReference>
<accession>A1ZSC7</accession>
<evidence type="ECO:0000256" key="1">
    <source>
        <dbReference type="ARBA" id="ARBA00001933"/>
    </source>
</evidence>
<dbReference type="InterPro" id="IPR015422">
    <property type="entry name" value="PyrdxlP-dep_Trfase_small"/>
</dbReference>
<evidence type="ECO:0000256" key="5">
    <source>
        <dbReference type="ARBA" id="ARBA00022898"/>
    </source>
</evidence>
<dbReference type="NCBIfam" id="TIGR01979">
    <property type="entry name" value="sufS"/>
    <property type="match status" value="1"/>
</dbReference>
<dbReference type="GO" id="GO:0006534">
    <property type="term" value="P:cysteine metabolic process"/>
    <property type="evidence" value="ECO:0007669"/>
    <property type="project" value="UniProtKB-UniRule"/>
</dbReference>
<evidence type="ECO:0000256" key="4">
    <source>
        <dbReference type="ARBA" id="ARBA00022679"/>
    </source>
</evidence>
<reference evidence="10 11" key="1">
    <citation type="submission" date="2007-01" db="EMBL/GenBank/DDBJ databases">
        <authorList>
            <person name="Haygood M."/>
            <person name="Podell S."/>
            <person name="Anderson C."/>
            <person name="Hopkinson B."/>
            <person name="Roe K."/>
            <person name="Barbeau K."/>
            <person name="Gaasterland T."/>
            <person name="Ferriera S."/>
            <person name="Johnson J."/>
            <person name="Kravitz S."/>
            <person name="Beeson K."/>
            <person name="Sutton G."/>
            <person name="Rogers Y.-H."/>
            <person name="Friedman R."/>
            <person name="Frazier M."/>
            <person name="Venter J.C."/>
        </authorList>
    </citation>
    <scope>NUCLEOTIDE SEQUENCE [LARGE SCALE GENOMIC DNA]</scope>
    <source>
        <strain evidence="10 11">ATCC 23134</strain>
    </source>
</reference>
<dbReference type="EMBL" id="AAWS01000031">
    <property type="protein sequence ID" value="EAY26675.1"/>
    <property type="molecule type" value="Genomic_DNA"/>
</dbReference>
<comment type="catalytic activity">
    <reaction evidence="6 8">
        <text>(sulfur carrier)-H + L-cysteine = (sulfur carrier)-SH + L-alanine</text>
        <dbReference type="Rhea" id="RHEA:43892"/>
        <dbReference type="Rhea" id="RHEA-COMP:14737"/>
        <dbReference type="Rhea" id="RHEA-COMP:14739"/>
        <dbReference type="ChEBI" id="CHEBI:29917"/>
        <dbReference type="ChEBI" id="CHEBI:35235"/>
        <dbReference type="ChEBI" id="CHEBI:57972"/>
        <dbReference type="ChEBI" id="CHEBI:64428"/>
        <dbReference type="EC" id="2.8.1.7"/>
    </reaction>
</comment>